<accession>A0A317JSH0</accession>
<sequence length="66" mass="7989">MPQEIIIPYLNGKPIGFEGKAITALSELSPEEQERFWEQYRHLRLRQIENVLYLFDPDKKTERQRE</sequence>
<protein>
    <submittedName>
        <fullName evidence="1">Uncharacterized protein</fullName>
    </submittedName>
</protein>
<dbReference type="Proteomes" id="UP000246104">
    <property type="component" value="Unassembled WGS sequence"/>
</dbReference>
<reference evidence="1 2" key="1">
    <citation type="submission" date="2018-02" db="EMBL/GenBank/DDBJ databases">
        <title>Genomic Reconstructions from Amazon Rainforest and Pasture Soil Reveal Novel Insights into the Physiology of Candidate Phyla in Tropical Sites.</title>
        <authorList>
            <person name="Kroeger M.E."/>
            <person name="Delmont T."/>
            <person name="Eren A.M."/>
            <person name="Guo J."/>
            <person name="Meyer K.M."/>
            <person name="Khan K."/>
            <person name="Rodrigues J.L.M."/>
            <person name="Bohannan B.J.M."/>
            <person name="Tringe S."/>
            <person name="Borges C.D."/>
            <person name="Tiedje J."/>
            <person name="Tsai S.M."/>
            <person name="Nusslein K."/>
        </authorList>
    </citation>
    <scope>NUCLEOTIDE SEQUENCE [LARGE SCALE GENOMIC DNA]</scope>
    <source>
        <strain evidence="1">Amazon FNV 2010 28 9</strain>
    </source>
</reference>
<evidence type="ECO:0000313" key="2">
    <source>
        <dbReference type="Proteomes" id="UP000246104"/>
    </source>
</evidence>
<name>A0A317JSH0_9BACT</name>
<evidence type="ECO:0000313" key="1">
    <source>
        <dbReference type="EMBL" id="PWU23995.1"/>
    </source>
</evidence>
<dbReference type="EMBL" id="PSRQ01000016">
    <property type="protein sequence ID" value="PWU23995.1"/>
    <property type="molecule type" value="Genomic_DNA"/>
</dbReference>
<organism evidence="1 2">
    <name type="scientific">Candidatus Cerribacteria bacterium 'Amazon FNV 2010 28 9'</name>
    <dbReference type="NCBI Taxonomy" id="2081795"/>
    <lineage>
        <taxon>Bacteria</taxon>
        <taxon>Candidatus Cerribacteria</taxon>
    </lineage>
</organism>
<comment type="caution">
    <text evidence="1">The sequence shown here is derived from an EMBL/GenBank/DDBJ whole genome shotgun (WGS) entry which is preliminary data.</text>
</comment>
<dbReference type="AlphaFoldDB" id="A0A317JSH0"/>
<proteinExistence type="predicted"/>
<gene>
    <name evidence="1" type="ORF">C5B42_01070</name>
</gene>